<keyword evidence="2" id="KW-1185">Reference proteome</keyword>
<dbReference type="Gene3D" id="2.40.50.1020">
    <property type="entry name" value="LytTr DNA-binding domain"/>
    <property type="match status" value="1"/>
</dbReference>
<name>A0ABX6Q164_PAEBA</name>
<protein>
    <recommendedName>
        <fullName evidence="3">LytTr DNA-binding domain-containing protein</fullName>
    </recommendedName>
</protein>
<evidence type="ECO:0000313" key="2">
    <source>
        <dbReference type="Proteomes" id="UP000509327"/>
    </source>
</evidence>
<reference evidence="1 2" key="1">
    <citation type="submission" date="2020-06" db="EMBL/GenBank/DDBJ databases">
        <title>Complete genome of Paenibacillus barcinonensis KACC11450.</title>
        <authorList>
            <person name="Kim M."/>
            <person name="Park Y.-J."/>
            <person name="Shin J.-H."/>
        </authorList>
    </citation>
    <scope>NUCLEOTIDE SEQUENCE [LARGE SCALE GENOMIC DNA]</scope>
    <source>
        <strain evidence="1 2">KACC11450</strain>
    </source>
</reference>
<gene>
    <name evidence="1" type="ORF">HUB98_06010</name>
</gene>
<dbReference type="Proteomes" id="UP000509327">
    <property type="component" value="Chromosome"/>
</dbReference>
<accession>A0ABX6Q164</accession>
<organism evidence="1 2">
    <name type="scientific">Paenibacillus barcinonensis</name>
    <dbReference type="NCBI Taxonomy" id="198119"/>
    <lineage>
        <taxon>Bacteria</taxon>
        <taxon>Bacillati</taxon>
        <taxon>Bacillota</taxon>
        <taxon>Bacilli</taxon>
        <taxon>Bacillales</taxon>
        <taxon>Paenibacillaceae</taxon>
        <taxon>Paenibacillus</taxon>
    </lineage>
</organism>
<sequence length="128" mass="15237">MNALFRDRIMVQRRDGKNIKDEAEWIEVDDVIDCKKEMFTKKDYRVVIYTENGEYVYCTNNNAFFDLMSERHGMIMTDKGVLGNLTKMKSVDYDNGKVYFDTDKEKYITISKPRESLVKEYIKKLFGR</sequence>
<dbReference type="EMBL" id="CP054614">
    <property type="protein sequence ID" value="QKS55934.1"/>
    <property type="molecule type" value="Genomic_DNA"/>
</dbReference>
<proteinExistence type="predicted"/>
<evidence type="ECO:0008006" key="3">
    <source>
        <dbReference type="Google" id="ProtNLM"/>
    </source>
</evidence>
<dbReference type="RefSeq" id="WP_146236107.1">
    <property type="nucleotide sequence ID" value="NZ_CP054614.1"/>
</dbReference>
<evidence type="ECO:0000313" key="1">
    <source>
        <dbReference type="EMBL" id="QKS55934.1"/>
    </source>
</evidence>